<evidence type="ECO:0000256" key="5">
    <source>
        <dbReference type="ARBA" id="ARBA00023194"/>
    </source>
</evidence>
<dbReference type="SMART" id="SM00823">
    <property type="entry name" value="PKS_PP"/>
    <property type="match status" value="1"/>
</dbReference>
<dbReference type="InterPro" id="IPR023213">
    <property type="entry name" value="CAT-like_dom_sf"/>
</dbReference>
<dbReference type="Gene3D" id="3.30.300.30">
    <property type="match status" value="1"/>
</dbReference>
<dbReference type="SUPFAM" id="SSF56801">
    <property type="entry name" value="Acetyl-CoA synthetase-like"/>
    <property type="match status" value="1"/>
</dbReference>
<evidence type="ECO:0000313" key="9">
    <source>
        <dbReference type="Proteomes" id="UP000753908"/>
    </source>
</evidence>
<dbReference type="InterPro" id="IPR001242">
    <property type="entry name" value="Condensation_dom"/>
</dbReference>
<dbReference type="FunFam" id="3.40.50.980:FF:000001">
    <property type="entry name" value="Non-ribosomal peptide synthetase"/>
    <property type="match status" value="1"/>
</dbReference>
<dbReference type="GO" id="GO:0008610">
    <property type="term" value="P:lipid biosynthetic process"/>
    <property type="evidence" value="ECO:0007669"/>
    <property type="project" value="UniProtKB-ARBA"/>
</dbReference>
<sequence>MSSLKLSAKRRALLEVLLQEKGVDSSPIERISRRNSSDPVPLSFAQARLWFLDELMSGSPLFNISTALRLKGSLNVAAFEQSLNEIIKRHEALRTNVVKVDGQPFQAIAPTSTLTLPLVNLQEFSDVAREAEVLRLAREEAKRPFNLECDRLLRATLLRLNETEYIVLFTIHHLVSDDWSIGILIRELTALYEAFNHNHPSPLPELPIQYADFALWQQQWLQGDVLQNQLSYWKQQLGGHLPILQLPTDHPRPAVATFRGASQSFSLTAELTEALKVLSQKEDATLFMILLAAFKTLLYRYTGSEDVVVGSPIANRNRAEIEGLIGCFVNTLVLRTELSGNPTFRALLRRVREVTLGAYAHQDLPFEKLVEELQPERNLSYTPLFQVMFVMQDNVSMSALELSDLTWSPLTSNKDTTDFDLTLYVTEVRGELVGTLEYSTDLFDAATIARMAEHLQTLLSGIVANPEQRLFELPLLTATEQHQVLVAWNGTQTNYPQERCIHELFEAQVEHSPDAIAVVFEDEYLSYRELNQRANRVAHHLQKLGVKPEVLVGICVERSLEMVVGILGILKAGGAYLPLDPAYPQERLAFMMEDAQISLLLTQERLKEWLPENKTQVVCLDADWEVIHRESLENLVNSATSENLAYVIYTSGSTGQPKGVMIQHQSLVNYTQTASVEYSISSSERILQFASISFDAAAEEIFPCLAQGATLVLRTDSMLNSVPAFLQQCREKSITVLDLPTAFWHQLTVELSEKRLQLPDQLRLVIIGGERALPERLAMWQKQVGKRVQLVNSYGPTEATIVATMSNLSKMAEVDARLREVPIGRAIPNVQVYVLDPYLQPTPIGVPGELYIGGAGLARGYLNRPELTAEKFINIPLAQIQKTPPKAPPYQGEIKEGNSNSGKKSNLESSELEENSYSRRLYKTGDLARYLPSGEIELIGRIDDQVKIRGFRIELGEIEAVLSQHPGIRETVVVVREDEPGNKRLIAYVVLQPEQILTTTELRRFLEKKLPQYMLPTVFVMLDALPLLPSGKVARHALPDPDTGKSELEKTFVPPRTAVEKVLASIWSDVLRRELVGVEDNFFELGGDSILSLQIISKANQAGLKLAPKHLFQYQTIAELAEVAGTTQTPQAEQGLVTGVVPLTPIQHWFFEQDLPEPHHWNQAVLLELRQALNPEVLDKAVQHLLVHHDALRLCFERQASHWQQVNAGFVKSVSLTQVDLSALSESEQGAAIEAAAAQLQASLNLSEGSLVRVALFDLGANKPGRLLLVIHHLAVDGVSWRILLEDLQTAYQQLSRGESVHLPPKTTSFKDWAERLTQYAKSGTLEQELNYWLTESHTQVSPLPVDYLEGDNTEASARTLSVSLSAEETQALLQDVPQAYNTQINDVLLTALVQVFAQWTGSPSLLVDLEGHGREELFEDVDLSHTVGWFTTVFPILLNLEESSHPGEALKSVKEQLRCIPNRGIGYGLLRYLSDRTEITTKLRERPQAEILFNYLGQVDRVLSGSPLFLLANESSGTAHSLKGSRGYLLEVNGLVVKNQLQLHWTYSETIHKRVTVERLAESFVEALRSLIAHCQSSDAGGFTPSDFPLAQLGQDELDAVLGMVEFEGGAIR</sequence>
<name>A0A951PG76_9CYAN</name>
<dbReference type="GO" id="GO:0003824">
    <property type="term" value="F:catalytic activity"/>
    <property type="evidence" value="ECO:0007669"/>
    <property type="project" value="InterPro"/>
</dbReference>
<evidence type="ECO:0000256" key="3">
    <source>
        <dbReference type="ARBA" id="ARBA00022450"/>
    </source>
</evidence>
<dbReference type="CDD" id="cd19531">
    <property type="entry name" value="LCL_NRPS-like"/>
    <property type="match status" value="1"/>
</dbReference>
<accession>A0A951PG76</accession>
<dbReference type="NCBIfam" id="TIGR01733">
    <property type="entry name" value="AA-adenyl-dom"/>
    <property type="match status" value="1"/>
</dbReference>
<dbReference type="PANTHER" id="PTHR45398:SF1">
    <property type="entry name" value="ENZYME, PUTATIVE (JCVI)-RELATED"/>
    <property type="match status" value="1"/>
</dbReference>
<dbReference type="Gene3D" id="3.30.559.30">
    <property type="entry name" value="Nonribosomal peptide synthetase, condensation domain"/>
    <property type="match status" value="2"/>
</dbReference>
<organism evidence="8 9">
    <name type="scientific">Symplocastrum torsivum CPER-KK1</name>
    <dbReference type="NCBI Taxonomy" id="450513"/>
    <lineage>
        <taxon>Bacteria</taxon>
        <taxon>Bacillati</taxon>
        <taxon>Cyanobacteriota</taxon>
        <taxon>Cyanophyceae</taxon>
        <taxon>Oscillatoriophycideae</taxon>
        <taxon>Oscillatoriales</taxon>
        <taxon>Microcoleaceae</taxon>
        <taxon>Symplocastrum</taxon>
    </lineage>
</organism>
<dbReference type="GO" id="GO:0044550">
    <property type="term" value="P:secondary metabolite biosynthetic process"/>
    <property type="evidence" value="ECO:0007669"/>
    <property type="project" value="UniProtKB-ARBA"/>
</dbReference>
<dbReference type="InterPro" id="IPR010060">
    <property type="entry name" value="NRPS_synth"/>
</dbReference>
<dbReference type="Gene3D" id="3.30.559.10">
    <property type="entry name" value="Chloramphenicol acetyltransferase-like domain"/>
    <property type="match status" value="2"/>
</dbReference>
<dbReference type="SUPFAM" id="SSF52777">
    <property type="entry name" value="CoA-dependent acyltransferases"/>
    <property type="match status" value="4"/>
</dbReference>
<keyword evidence="5" id="KW-0045">Antibiotic biosynthesis</keyword>
<dbReference type="InterPro" id="IPR010071">
    <property type="entry name" value="AA_adenyl_dom"/>
</dbReference>
<dbReference type="GO" id="GO:0017000">
    <property type="term" value="P:antibiotic biosynthetic process"/>
    <property type="evidence" value="ECO:0007669"/>
    <property type="project" value="UniProtKB-KW"/>
</dbReference>
<feature type="domain" description="Carrier" evidence="7">
    <location>
        <begin position="1054"/>
        <end position="1128"/>
    </location>
</feature>
<evidence type="ECO:0000256" key="2">
    <source>
        <dbReference type="ARBA" id="ARBA00006432"/>
    </source>
</evidence>
<dbReference type="InterPro" id="IPR006162">
    <property type="entry name" value="Ppantetheine_attach_site"/>
</dbReference>
<dbReference type="EMBL" id="JAHHIF010000002">
    <property type="protein sequence ID" value="MBW4543130.1"/>
    <property type="molecule type" value="Genomic_DNA"/>
</dbReference>
<evidence type="ECO:0000259" key="7">
    <source>
        <dbReference type="PROSITE" id="PS50075"/>
    </source>
</evidence>
<dbReference type="InterPro" id="IPR020845">
    <property type="entry name" value="AMP-binding_CS"/>
</dbReference>
<dbReference type="FunFam" id="3.30.559.30:FF:000001">
    <property type="entry name" value="Non-ribosomal peptide synthetase"/>
    <property type="match status" value="1"/>
</dbReference>
<reference evidence="8" key="2">
    <citation type="journal article" date="2022" name="Microbiol. Resour. Announc.">
        <title>Metagenome Sequencing to Explore Phylogenomics of Terrestrial Cyanobacteria.</title>
        <authorList>
            <person name="Ward R.D."/>
            <person name="Stajich J.E."/>
            <person name="Johansen J.R."/>
            <person name="Huntemann M."/>
            <person name="Clum A."/>
            <person name="Foster B."/>
            <person name="Foster B."/>
            <person name="Roux S."/>
            <person name="Palaniappan K."/>
            <person name="Varghese N."/>
            <person name="Mukherjee S."/>
            <person name="Reddy T.B.K."/>
            <person name="Daum C."/>
            <person name="Copeland A."/>
            <person name="Chen I.A."/>
            <person name="Ivanova N.N."/>
            <person name="Kyrpides N.C."/>
            <person name="Shapiro N."/>
            <person name="Eloe-Fadrosh E.A."/>
            <person name="Pietrasiak N."/>
        </authorList>
    </citation>
    <scope>NUCLEOTIDE SEQUENCE</scope>
    <source>
        <strain evidence="8">CPER-KK1</strain>
    </source>
</reference>
<dbReference type="SUPFAM" id="SSF47336">
    <property type="entry name" value="ACP-like"/>
    <property type="match status" value="1"/>
</dbReference>
<dbReference type="Gene3D" id="2.30.38.10">
    <property type="entry name" value="Luciferase, Domain 3"/>
    <property type="match status" value="1"/>
</dbReference>
<feature type="compositionally biased region" description="Low complexity" evidence="6">
    <location>
        <begin position="897"/>
        <end position="909"/>
    </location>
</feature>
<comment type="similarity">
    <text evidence="2">Belongs to the ATP-dependent AMP-binding enzyme family.</text>
</comment>
<dbReference type="Gene3D" id="3.40.50.980">
    <property type="match status" value="2"/>
</dbReference>
<dbReference type="InterPro" id="IPR000873">
    <property type="entry name" value="AMP-dep_synth/lig_dom"/>
</dbReference>
<dbReference type="FunFam" id="3.30.559.10:FF:000012">
    <property type="entry name" value="Non-ribosomal peptide synthetase"/>
    <property type="match status" value="1"/>
</dbReference>
<reference evidence="8" key="1">
    <citation type="submission" date="2021-05" db="EMBL/GenBank/DDBJ databases">
        <authorList>
            <person name="Pietrasiak N."/>
            <person name="Ward R."/>
            <person name="Stajich J.E."/>
            <person name="Kurbessoian T."/>
        </authorList>
    </citation>
    <scope>NUCLEOTIDE SEQUENCE</scope>
    <source>
        <strain evidence="8">CPER-KK1</strain>
    </source>
</reference>
<dbReference type="InterPro" id="IPR036736">
    <property type="entry name" value="ACP-like_sf"/>
</dbReference>
<keyword evidence="4" id="KW-0597">Phosphoprotein</keyword>
<dbReference type="CDD" id="cd19534">
    <property type="entry name" value="E_NRPS"/>
    <property type="match status" value="1"/>
</dbReference>
<dbReference type="NCBIfam" id="TIGR01720">
    <property type="entry name" value="NRPS-para261"/>
    <property type="match status" value="1"/>
</dbReference>
<dbReference type="Pfam" id="PF00501">
    <property type="entry name" value="AMP-binding"/>
    <property type="match status" value="1"/>
</dbReference>
<dbReference type="GO" id="GO:0043041">
    <property type="term" value="P:amino acid activation for nonribosomal peptide biosynthetic process"/>
    <property type="evidence" value="ECO:0007669"/>
    <property type="project" value="UniProtKB-ARBA"/>
</dbReference>
<evidence type="ECO:0000256" key="4">
    <source>
        <dbReference type="ARBA" id="ARBA00022553"/>
    </source>
</evidence>
<dbReference type="FunFam" id="3.30.300.30:FF:000010">
    <property type="entry name" value="Enterobactin synthetase component F"/>
    <property type="match status" value="1"/>
</dbReference>
<comment type="caution">
    <text evidence="8">The sequence shown here is derived from an EMBL/GenBank/DDBJ whole genome shotgun (WGS) entry which is preliminary data.</text>
</comment>
<evidence type="ECO:0000256" key="6">
    <source>
        <dbReference type="SAM" id="MobiDB-lite"/>
    </source>
</evidence>
<dbReference type="PROSITE" id="PS00012">
    <property type="entry name" value="PHOSPHOPANTETHEINE"/>
    <property type="match status" value="1"/>
</dbReference>
<dbReference type="InterPro" id="IPR009081">
    <property type="entry name" value="PP-bd_ACP"/>
</dbReference>
<dbReference type="FunFam" id="3.40.50.12780:FF:000012">
    <property type="entry name" value="Non-ribosomal peptide synthetase"/>
    <property type="match status" value="1"/>
</dbReference>
<dbReference type="PANTHER" id="PTHR45398">
    <property type="match status" value="1"/>
</dbReference>
<feature type="region of interest" description="Disordered" evidence="6">
    <location>
        <begin position="883"/>
        <end position="910"/>
    </location>
</feature>
<dbReference type="PROSITE" id="PS00455">
    <property type="entry name" value="AMP_BINDING"/>
    <property type="match status" value="1"/>
</dbReference>
<dbReference type="InterPro" id="IPR020806">
    <property type="entry name" value="PKS_PP-bd"/>
</dbReference>
<comment type="cofactor">
    <cofactor evidence="1">
        <name>pantetheine 4'-phosphate</name>
        <dbReference type="ChEBI" id="CHEBI:47942"/>
    </cofactor>
</comment>
<dbReference type="PROSITE" id="PS50075">
    <property type="entry name" value="CARRIER"/>
    <property type="match status" value="1"/>
</dbReference>
<dbReference type="InterPro" id="IPR025110">
    <property type="entry name" value="AMP-bd_C"/>
</dbReference>
<protein>
    <submittedName>
        <fullName evidence="8">Amino acid adenylation domain-containing protein</fullName>
    </submittedName>
</protein>
<dbReference type="Pfam" id="PF13193">
    <property type="entry name" value="AMP-binding_C"/>
    <property type="match status" value="1"/>
</dbReference>
<proteinExistence type="inferred from homology"/>
<keyword evidence="3" id="KW-0596">Phosphopantetheine</keyword>
<evidence type="ECO:0000256" key="1">
    <source>
        <dbReference type="ARBA" id="ARBA00001957"/>
    </source>
</evidence>
<dbReference type="InterPro" id="IPR045851">
    <property type="entry name" value="AMP-bd_C_sf"/>
</dbReference>
<dbReference type="Gene3D" id="1.10.1200.10">
    <property type="entry name" value="ACP-like"/>
    <property type="match status" value="1"/>
</dbReference>
<dbReference type="FunFam" id="1.10.1200.10:FF:000005">
    <property type="entry name" value="Nonribosomal peptide synthetase 1"/>
    <property type="match status" value="1"/>
</dbReference>
<gene>
    <name evidence="8" type="ORF">KME25_01585</name>
</gene>
<dbReference type="Pfam" id="PF00550">
    <property type="entry name" value="PP-binding"/>
    <property type="match status" value="1"/>
</dbReference>
<evidence type="ECO:0000313" key="8">
    <source>
        <dbReference type="EMBL" id="MBW4543130.1"/>
    </source>
</evidence>
<dbReference type="Proteomes" id="UP000753908">
    <property type="component" value="Unassembled WGS sequence"/>
</dbReference>
<dbReference type="Pfam" id="PF00668">
    <property type="entry name" value="Condensation"/>
    <property type="match status" value="2"/>
</dbReference>
<dbReference type="GO" id="GO:0031177">
    <property type="term" value="F:phosphopantetheine binding"/>
    <property type="evidence" value="ECO:0007669"/>
    <property type="project" value="InterPro"/>
</dbReference>